<evidence type="ECO:0000256" key="1">
    <source>
        <dbReference type="ARBA" id="ARBA00022679"/>
    </source>
</evidence>
<dbReference type="PROSITE" id="PS01295">
    <property type="entry name" value="ISPD"/>
    <property type="match status" value="1"/>
</dbReference>
<dbReference type="Proteomes" id="UP000824247">
    <property type="component" value="Unassembled WGS sequence"/>
</dbReference>
<dbReference type="SUPFAM" id="SSF53448">
    <property type="entry name" value="Nucleotide-diphospho-sugar transferases"/>
    <property type="match status" value="1"/>
</dbReference>
<dbReference type="GO" id="GO:0008299">
    <property type="term" value="P:isoprenoid biosynthetic process"/>
    <property type="evidence" value="ECO:0007669"/>
    <property type="project" value="InterPro"/>
</dbReference>
<evidence type="ECO:0000256" key="2">
    <source>
        <dbReference type="ARBA" id="ARBA00022695"/>
    </source>
</evidence>
<keyword evidence="1" id="KW-0808">Transferase</keyword>
<accession>A0A9E2KV73</accession>
<evidence type="ECO:0000313" key="3">
    <source>
        <dbReference type="EMBL" id="MBU3830664.1"/>
    </source>
</evidence>
<gene>
    <name evidence="3" type="ORF">H9897_00675</name>
</gene>
<evidence type="ECO:0000313" key="4">
    <source>
        <dbReference type="Proteomes" id="UP000824247"/>
    </source>
</evidence>
<comment type="caution">
    <text evidence="3">The sequence shown here is derived from an EMBL/GenBank/DDBJ whole genome shotgun (WGS) entry which is preliminary data.</text>
</comment>
<dbReference type="InterPro" id="IPR050088">
    <property type="entry name" value="IspD/TarI_cytidylyltransf_bact"/>
</dbReference>
<name>A0A9E2KV73_9BACT</name>
<dbReference type="InterPro" id="IPR034683">
    <property type="entry name" value="IspD/TarI"/>
</dbReference>
<dbReference type="InterPro" id="IPR018294">
    <property type="entry name" value="ISPD_synthase_CS"/>
</dbReference>
<dbReference type="EMBL" id="JAHLFM010000012">
    <property type="protein sequence ID" value="MBU3830664.1"/>
    <property type="molecule type" value="Genomic_DNA"/>
</dbReference>
<keyword evidence="2 3" id="KW-0548">Nucleotidyltransferase</keyword>
<reference evidence="3" key="1">
    <citation type="journal article" date="2021" name="PeerJ">
        <title>Extensive microbial diversity within the chicken gut microbiome revealed by metagenomics and culture.</title>
        <authorList>
            <person name="Gilroy R."/>
            <person name="Ravi A."/>
            <person name="Getino M."/>
            <person name="Pursley I."/>
            <person name="Horton D.L."/>
            <person name="Alikhan N.F."/>
            <person name="Baker D."/>
            <person name="Gharbi K."/>
            <person name="Hall N."/>
            <person name="Watson M."/>
            <person name="Adriaenssens E.M."/>
            <person name="Foster-Nyarko E."/>
            <person name="Jarju S."/>
            <person name="Secka A."/>
            <person name="Antonio M."/>
            <person name="Oren A."/>
            <person name="Chaudhuri R.R."/>
            <person name="La Ragione R."/>
            <person name="Hildebrand F."/>
            <person name="Pallen M.J."/>
        </authorList>
    </citation>
    <scope>NUCLEOTIDE SEQUENCE</scope>
    <source>
        <strain evidence="3">A5-1222</strain>
    </source>
</reference>
<dbReference type="PANTHER" id="PTHR32125">
    <property type="entry name" value="2-C-METHYL-D-ERYTHRITOL 4-PHOSPHATE CYTIDYLYLTRANSFERASE, CHLOROPLASTIC"/>
    <property type="match status" value="1"/>
</dbReference>
<dbReference type="Gene3D" id="3.90.550.10">
    <property type="entry name" value="Spore Coat Polysaccharide Biosynthesis Protein SpsA, Chain A"/>
    <property type="match status" value="1"/>
</dbReference>
<dbReference type="GO" id="GO:0050518">
    <property type="term" value="F:2-C-methyl-D-erythritol 4-phosphate cytidylyltransferase activity"/>
    <property type="evidence" value="ECO:0007669"/>
    <property type="project" value="TreeGrafter"/>
</dbReference>
<organism evidence="3 4">
    <name type="scientific">Candidatus Ureaplasma intestinipullorum</name>
    <dbReference type="NCBI Taxonomy" id="2838770"/>
    <lineage>
        <taxon>Bacteria</taxon>
        <taxon>Bacillati</taxon>
        <taxon>Mycoplasmatota</taxon>
        <taxon>Mycoplasmoidales</taxon>
        <taxon>Mycoplasmoidaceae</taxon>
        <taxon>Ureaplasma</taxon>
    </lineage>
</organism>
<protein>
    <submittedName>
        <fullName evidence="3">2-C-methyl-D-erythritol 4-phosphate cytidylyltransferase</fullName>
    </submittedName>
</protein>
<reference evidence="3" key="2">
    <citation type="submission" date="2021-04" db="EMBL/GenBank/DDBJ databases">
        <authorList>
            <person name="Gilroy R."/>
        </authorList>
    </citation>
    <scope>NUCLEOTIDE SEQUENCE</scope>
    <source>
        <strain evidence="3">A5-1222</strain>
    </source>
</reference>
<dbReference type="InterPro" id="IPR029044">
    <property type="entry name" value="Nucleotide-diphossugar_trans"/>
</dbReference>
<sequence>MQYYSIILAAGKSLRFSSEKMLYKIDDNSVIYQSVKLFYNDIDCKKIIVVVREDLKKEIQNELKSFNDKIEYVLGGQTRHDSFINGLIYCKKSEYVLIHDGARPFLKQELINRIKKEFEFNSNLDAVIPILDIYDSLIDISNISYLNRENIKIIQTPQAFKTKILFTIKSDNNITYNDEFSWVKDYYSNFKYKFIYGEQENIKLTTPHKK</sequence>
<dbReference type="AlphaFoldDB" id="A0A9E2KV73"/>
<dbReference type="PANTHER" id="PTHR32125:SF4">
    <property type="entry name" value="2-C-METHYL-D-ERYTHRITOL 4-PHOSPHATE CYTIDYLYLTRANSFERASE, CHLOROPLASTIC"/>
    <property type="match status" value="1"/>
</dbReference>
<dbReference type="Pfam" id="PF01128">
    <property type="entry name" value="IspD"/>
    <property type="match status" value="1"/>
</dbReference>
<proteinExistence type="predicted"/>